<proteinExistence type="predicted"/>
<reference evidence="2" key="1">
    <citation type="journal article" date="2023" name="Mol. Phylogenet. Evol.">
        <title>Genome-scale phylogeny and comparative genomics of the fungal order Sordariales.</title>
        <authorList>
            <person name="Hensen N."/>
            <person name="Bonometti L."/>
            <person name="Westerberg I."/>
            <person name="Brannstrom I.O."/>
            <person name="Guillou S."/>
            <person name="Cros-Aarteil S."/>
            <person name="Calhoun S."/>
            <person name="Haridas S."/>
            <person name="Kuo A."/>
            <person name="Mondo S."/>
            <person name="Pangilinan J."/>
            <person name="Riley R."/>
            <person name="LaButti K."/>
            <person name="Andreopoulos B."/>
            <person name="Lipzen A."/>
            <person name="Chen C."/>
            <person name="Yan M."/>
            <person name="Daum C."/>
            <person name="Ng V."/>
            <person name="Clum A."/>
            <person name="Steindorff A."/>
            <person name="Ohm R.A."/>
            <person name="Martin F."/>
            <person name="Silar P."/>
            <person name="Natvig D.O."/>
            <person name="Lalanne C."/>
            <person name="Gautier V."/>
            <person name="Ament-Velasquez S.L."/>
            <person name="Kruys A."/>
            <person name="Hutchinson M.I."/>
            <person name="Powell A.J."/>
            <person name="Barry K."/>
            <person name="Miller A.N."/>
            <person name="Grigoriev I.V."/>
            <person name="Debuchy R."/>
            <person name="Gladieux P."/>
            <person name="Hiltunen Thoren M."/>
            <person name="Johannesson H."/>
        </authorList>
    </citation>
    <scope>NUCLEOTIDE SEQUENCE</scope>
    <source>
        <strain evidence="2">PSN243</strain>
    </source>
</reference>
<dbReference type="PANTHER" id="PTHR33112:SF9">
    <property type="entry name" value="HETEROKARYON INCOMPATIBILITY DOMAIN-CONTAINING PROTEIN"/>
    <property type="match status" value="1"/>
</dbReference>
<gene>
    <name evidence="2" type="ORF">QBC34DRAFT_442546</name>
</gene>
<feature type="domain" description="Heterokaryon incompatibility" evidence="1">
    <location>
        <begin position="214"/>
        <end position="371"/>
    </location>
</feature>
<dbReference type="EMBL" id="MU865977">
    <property type="protein sequence ID" value="KAK4444445.1"/>
    <property type="molecule type" value="Genomic_DNA"/>
</dbReference>
<dbReference type="Pfam" id="PF06985">
    <property type="entry name" value="HET"/>
    <property type="match status" value="1"/>
</dbReference>
<dbReference type="AlphaFoldDB" id="A0AAV9G7W2"/>
<comment type="caution">
    <text evidence="2">The sequence shown here is derived from an EMBL/GenBank/DDBJ whole genome shotgun (WGS) entry which is preliminary data.</text>
</comment>
<dbReference type="Proteomes" id="UP001321760">
    <property type="component" value="Unassembled WGS sequence"/>
</dbReference>
<evidence type="ECO:0000313" key="2">
    <source>
        <dbReference type="EMBL" id="KAK4444445.1"/>
    </source>
</evidence>
<reference evidence="2" key="2">
    <citation type="submission" date="2023-05" db="EMBL/GenBank/DDBJ databases">
        <authorList>
            <consortium name="Lawrence Berkeley National Laboratory"/>
            <person name="Steindorff A."/>
            <person name="Hensen N."/>
            <person name="Bonometti L."/>
            <person name="Westerberg I."/>
            <person name="Brannstrom I.O."/>
            <person name="Guillou S."/>
            <person name="Cros-Aarteil S."/>
            <person name="Calhoun S."/>
            <person name="Haridas S."/>
            <person name="Kuo A."/>
            <person name="Mondo S."/>
            <person name="Pangilinan J."/>
            <person name="Riley R."/>
            <person name="Labutti K."/>
            <person name="Andreopoulos B."/>
            <person name="Lipzen A."/>
            <person name="Chen C."/>
            <person name="Yanf M."/>
            <person name="Daum C."/>
            <person name="Ng V."/>
            <person name="Clum A."/>
            <person name="Ohm R."/>
            <person name="Martin F."/>
            <person name="Silar P."/>
            <person name="Natvig D."/>
            <person name="Lalanne C."/>
            <person name="Gautier V."/>
            <person name="Ament-Velasquez S.L."/>
            <person name="Kruys A."/>
            <person name="Hutchinson M.I."/>
            <person name="Powell A.J."/>
            <person name="Barry K."/>
            <person name="Miller A.N."/>
            <person name="Grigoriev I.V."/>
            <person name="Debuchy R."/>
            <person name="Gladieux P."/>
            <person name="Thoren M.H."/>
            <person name="Johannesson H."/>
        </authorList>
    </citation>
    <scope>NUCLEOTIDE SEQUENCE</scope>
    <source>
        <strain evidence="2">PSN243</strain>
    </source>
</reference>
<dbReference type="InterPro" id="IPR010730">
    <property type="entry name" value="HET"/>
</dbReference>
<sequence>MDATSGWIDAAWSRFSTQNLGDLCDVCSELLRPLRFPAPEKRPLPLRWKPASTNCKLCDVIQRALVASGGLPLVEGGKLEDQAKLADAKVETSRETGGIHIALWLKTKGKLFLNIWNYRSYKFYSIMVWISDPGHRFQEQQDDMTQDSVPKFISQRVLSFIQHQVSECDSNHGHDCTSNLGFVNPGWPARILEINEPDGLVILKDFDVSMERQFAALSYCWGASQELKDNPPYKALTTTLGHLRSGVSIAALPRTIREAVMLCDRLNIRFIWIDSLCIIQDSELDSQREALKMEAVYSLSKLTIIAAASTSCHSGLWPIDAYGEDIDLFSTQEQAFRITARRHYSSGFHRSLAVSQESSDAIDKRGWAYQEDVLSSRYIKFTRDDLQWKCNQRTSCRCGCNSTFEYMNQYKPASSSRTHTCIRWEAMVQRFAHRQFTVETDKLVAVSSLARKSSPLQPQPALQTLYVAGLWRDDLVQQMRWCAYSLSQYHESFISPSFSWASVGITSGKIYDERLDTTFCDVLQVHCEPEFEENAFGKVKPGGYISLSGPLLPCTARIQFELWHSKPTVTLHESRDAWPADLRVEDIRMDCPLSKYVVEGGKASLKRSRGWQIDEGLGTNVELLLLGEMQLGISNPLVGILLAPRLEMQGGGYQRIGHVRLGNTELAKRGTVFGAAHFGKWVGEVTIF</sequence>
<evidence type="ECO:0000313" key="3">
    <source>
        <dbReference type="Proteomes" id="UP001321760"/>
    </source>
</evidence>
<name>A0AAV9G7W2_9PEZI</name>
<protein>
    <submittedName>
        <fullName evidence="2">Heterokaryon incompatibility protein-domain-containing protein</fullName>
    </submittedName>
</protein>
<organism evidence="2 3">
    <name type="scientific">Podospora aff. communis PSN243</name>
    <dbReference type="NCBI Taxonomy" id="3040156"/>
    <lineage>
        <taxon>Eukaryota</taxon>
        <taxon>Fungi</taxon>
        <taxon>Dikarya</taxon>
        <taxon>Ascomycota</taxon>
        <taxon>Pezizomycotina</taxon>
        <taxon>Sordariomycetes</taxon>
        <taxon>Sordariomycetidae</taxon>
        <taxon>Sordariales</taxon>
        <taxon>Podosporaceae</taxon>
        <taxon>Podospora</taxon>
    </lineage>
</organism>
<dbReference type="PANTHER" id="PTHR33112">
    <property type="entry name" value="DOMAIN PROTEIN, PUTATIVE-RELATED"/>
    <property type="match status" value="1"/>
</dbReference>
<keyword evidence="3" id="KW-1185">Reference proteome</keyword>
<evidence type="ECO:0000259" key="1">
    <source>
        <dbReference type="Pfam" id="PF06985"/>
    </source>
</evidence>
<accession>A0AAV9G7W2</accession>